<dbReference type="GO" id="GO:0008233">
    <property type="term" value="F:peptidase activity"/>
    <property type="evidence" value="ECO:0007669"/>
    <property type="project" value="UniProtKB-KW"/>
</dbReference>
<comment type="caution">
    <text evidence="6">The sequence shown here is derived from an EMBL/GenBank/DDBJ whole genome shotgun (WGS) entry which is preliminary data.</text>
</comment>
<feature type="domain" description="Peptidase S1" evidence="5">
    <location>
        <begin position="28"/>
        <end position="250"/>
    </location>
</feature>
<accession>A0ABX1JDZ0</accession>
<dbReference type="Gene3D" id="2.40.10.10">
    <property type="entry name" value="Trypsin-like serine proteases"/>
    <property type="match status" value="1"/>
</dbReference>
<dbReference type="Proteomes" id="UP000715441">
    <property type="component" value="Unassembled WGS sequence"/>
</dbReference>
<dbReference type="InterPro" id="IPR018114">
    <property type="entry name" value="TRYPSIN_HIS"/>
</dbReference>
<gene>
    <name evidence="6" type="ORF">HFP15_27380</name>
</gene>
<dbReference type="PROSITE" id="PS00134">
    <property type="entry name" value="TRYPSIN_HIS"/>
    <property type="match status" value="1"/>
</dbReference>
<feature type="signal peptide" evidence="4">
    <location>
        <begin position="1"/>
        <end position="23"/>
    </location>
</feature>
<feature type="chain" id="PRO_5045342662" evidence="4">
    <location>
        <begin position="24"/>
        <end position="292"/>
    </location>
</feature>
<dbReference type="EMBL" id="JAAXLS010000025">
    <property type="protein sequence ID" value="NKQ56605.1"/>
    <property type="molecule type" value="Genomic_DNA"/>
</dbReference>
<dbReference type="GO" id="GO:0006508">
    <property type="term" value="P:proteolysis"/>
    <property type="evidence" value="ECO:0007669"/>
    <property type="project" value="UniProtKB-KW"/>
</dbReference>
<organism evidence="6 7">
    <name type="scientific">Amycolatopsis acididurans</name>
    <dbReference type="NCBI Taxonomy" id="2724524"/>
    <lineage>
        <taxon>Bacteria</taxon>
        <taxon>Bacillati</taxon>
        <taxon>Actinomycetota</taxon>
        <taxon>Actinomycetes</taxon>
        <taxon>Pseudonocardiales</taxon>
        <taxon>Pseudonocardiaceae</taxon>
        <taxon>Amycolatopsis</taxon>
    </lineage>
</organism>
<reference evidence="6 7" key="1">
    <citation type="submission" date="2020-04" db="EMBL/GenBank/DDBJ databases">
        <title>Novel species.</title>
        <authorList>
            <person name="Teo W.F.A."/>
            <person name="Lipun K."/>
            <person name="Srisuk N."/>
            <person name="Duangmal K."/>
        </authorList>
    </citation>
    <scope>NUCLEOTIDE SEQUENCE [LARGE SCALE GENOMIC DNA]</scope>
    <source>
        <strain evidence="6 7">K13G38</strain>
    </source>
</reference>
<dbReference type="Pfam" id="PF00089">
    <property type="entry name" value="Trypsin"/>
    <property type="match status" value="1"/>
</dbReference>
<dbReference type="InterPro" id="IPR009003">
    <property type="entry name" value="Peptidase_S1_PA"/>
</dbReference>
<feature type="compositionally biased region" description="Low complexity" evidence="3">
    <location>
        <begin position="277"/>
        <end position="292"/>
    </location>
</feature>
<evidence type="ECO:0000256" key="1">
    <source>
        <dbReference type="ARBA" id="ARBA00007664"/>
    </source>
</evidence>
<dbReference type="RefSeq" id="WP_168519637.1">
    <property type="nucleotide sequence ID" value="NZ_JAAXLS010000025.1"/>
</dbReference>
<dbReference type="InterPro" id="IPR001314">
    <property type="entry name" value="Peptidase_S1A"/>
</dbReference>
<evidence type="ECO:0000313" key="7">
    <source>
        <dbReference type="Proteomes" id="UP000715441"/>
    </source>
</evidence>
<dbReference type="PANTHER" id="PTHR24276:SF98">
    <property type="entry name" value="FI18310P1-RELATED"/>
    <property type="match status" value="1"/>
</dbReference>
<dbReference type="InterPro" id="IPR050430">
    <property type="entry name" value="Peptidase_S1"/>
</dbReference>
<keyword evidence="2" id="KW-1015">Disulfide bond</keyword>
<evidence type="ECO:0000259" key="5">
    <source>
        <dbReference type="PROSITE" id="PS50240"/>
    </source>
</evidence>
<dbReference type="PRINTS" id="PR00722">
    <property type="entry name" value="CHYMOTRYPSIN"/>
</dbReference>
<keyword evidence="6" id="KW-0378">Hydrolase</keyword>
<keyword evidence="4" id="KW-0732">Signal</keyword>
<dbReference type="SUPFAM" id="SSF50494">
    <property type="entry name" value="Trypsin-like serine proteases"/>
    <property type="match status" value="1"/>
</dbReference>
<name>A0ABX1JDZ0_9PSEU</name>
<keyword evidence="6" id="KW-0645">Protease</keyword>
<dbReference type="SMART" id="SM00020">
    <property type="entry name" value="Tryp_SPc"/>
    <property type="match status" value="1"/>
</dbReference>
<dbReference type="CDD" id="cd00190">
    <property type="entry name" value="Tryp_SPc"/>
    <property type="match status" value="1"/>
</dbReference>
<evidence type="ECO:0000256" key="4">
    <source>
        <dbReference type="SAM" id="SignalP"/>
    </source>
</evidence>
<feature type="region of interest" description="Disordered" evidence="3">
    <location>
        <begin position="249"/>
        <end position="292"/>
    </location>
</feature>
<sequence length="292" mass="29664">MRRVVIIVSCLFGVLALTVPALAVQPTLVGGVNADQPYPFVVSLQARAGDLFCGGSLIDPSWVLTAAHCLTDRQPAGVTARVGSNDRTQGGEVETPDKFVIHPDYNPSGAGGDIALVHLPKPASAAPVAIGTATDVGTAVRLLGWGQTCPDPGCGAGPAMLQQLDSHLVDPAKCTAAFDPKVELCTDSPDGKSGACYGDSGGPEIVRADNRWLLLGVTSRPGGNAATCVAAPSIYTSAVAYAPWISQQLAPPPTSTPSPTSSPSPTPSPSATPSPTPTTQTTQTTQTTTTSA</sequence>
<dbReference type="PROSITE" id="PS50240">
    <property type="entry name" value="TRYPSIN_DOM"/>
    <property type="match status" value="1"/>
</dbReference>
<dbReference type="InterPro" id="IPR043504">
    <property type="entry name" value="Peptidase_S1_PA_chymotrypsin"/>
</dbReference>
<protein>
    <submittedName>
        <fullName evidence="6">Serine protease</fullName>
    </submittedName>
</protein>
<dbReference type="InterPro" id="IPR001254">
    <property type="entry name" value="Trypsin_dom"/>
</dbReference>
<feature type="compositionally biased region" description="Pro residues" evidence="3">
    <location>
        <begin position="250"/>
        <end position="276"/>
    </location>
</feature>
<evidence type="ECO:0000256" key="3">
    <source>
        <dbReference type="SAM" id="MobiDB-lite"/>
    </source>
</evidence>
<keyword evidence="7" id="KW-1185">Reference proteome</keyword>
<evidence type="ECO:0000313" key="6">
    <source>
        <dbReference type="EMBL" id="NKQ56605.1"/>
    </source>
</evidence>
<dbReference type="PANTHER" id="PTHR24276">
    <property type="entry name" value="POLYSERASE-RELATED"/>
    <property type="match status" value="1"/>
</dbReference>
<proteinExistence type="inferred from homology"/>
<evidence type="ECO:0000256" key="2">
    <source>
        <dbReference type="ARBA" id="ARBA00023157"/>
    </source>
</evidence>
<comment type="similarity">
    <text evidence="1">Belongs to the peptidase S1 family.</text>
</comment>